<reference evidence="2" key="1">
    <citation type="journal article" date="2023" name="Insect Mol. Biol.">
        <title>Genome sequencing provides insights into the evolution of gene families encoding plant cell wall-degrading enzymes in longhorned beetles.</title>
        <authorList>
            <person name="Shin N.R."/>
            <person name="Okamura Y."/>
            <person name="Kirsch R."/>
            <person name="Pauchet Y."/>
        </authorList>
    </citation>
    <scope>NUCLEOTIDE SEQUENCE</scope>
    <source>
        <strain evidence="2">MMC_N1</strain>
    </source>
</reference>
<dbReference type="Proteomes" id="UP001162164">
    <property type="component" value="Unassembled WGS sequence"/>
</dbReference>
<protein>
    <recommendedName>
        <fullName evidence="4">DUF4485 domain-containing protein</fullName>
    </recommendedName>
</protein>
<dbReference type="EMBL" id="JAPWTJ010000111">
    <property type="protein sequence ID" value="KAJ8982709.1"/>
    <property type="molecule type" value="Genomic_DNA"/>
</dbReference>
<evidence type="ECO:0000256" key="1">
    <source>
        <dbReference type="SAM" id="MobiDB-lite"/>
    </source>
</evidence>
<accession>A0ABQ9JXM1</accession>
<gene>
    <name evidence="2" type="ORF">NQ317_004518</name>
</gene>
<keyword evidence="3" id="KW-1185">Reference proteome</keyword>
<evidence type="ECO:0000313" key="3">
    <source>
        <dbReference type="Proteomes" id="UP001162164"/>
    </source>
</evidence>
<comment type="caution">
    <text evidence="2">The sequence shown here is derived from an EMBL/GenBank/DDBJ whole genome shotgun (WGS) entry which is preliminary data.</text>
</comment>
<evidence type="ECO:0000313" key="2">
    <source>
        <dbReference type="EMBL" id="KAJ8982709.1"/>
    </source>
</evidence>
<name>A0ABQ9JXM1_9CUCU</name>
<sequence>MAEEEAPAEDAPAPESRTSTTTTIEKVHSRQDPLHTEFLYYSAALRILGPTLSNEADRAVIIPWVRKLFRPEYHSSKLREKRTGTDNN</sequence>
<proteinExistence type="predicted"/>
<feature type="region of interest" description="Disordered" evidence="1">
    <location>
        <begin position="1"/>
        <end position="29"/>
    </location>
</feature>
<organism evidence="2 3">
    <name type="scientific">Molorchus minor</name>
    <dbReference type="NCBI Taxonomy" id="1323400"/>
    <lineage>
        <taxon>Eukaryota</taxon>
        <taxon>Metazoa</taxon>
        <taxon>Ecdysozoa</taxon>
        <taxon>Arthropoda</taxon>
        <taxon>Hexapoda</taxon>
        <taxon>Insecta</taxon>
        <taxon>Pterygota</taxon>
        <taxon>Neoptera</taxon>
        <taxon>Endopterygota</taxon>
        <taxon>Coleoptera</taxon>
        <taxon>Polyphaga</taxon>
        <taxon>Cucujiformia</taxon>
        <taxon>Chrysomeloidea</taxon>
        <taxon>Cerambycidae</taxon>
        <taxon>Lamiinae</taxon>
        <taxon>Monochamini</taxon>
        <taxon>Molorchus</taxon>
    </lineage>
</organism>
<evidence type="ECO:0008006" key="4">
    <source>
        <dbReference type="Google" id="ProtNLM"/>
    </source>
</evidence>